<dbReference type="KEGG" id="swp:swp_1761"/>
<accession>B8CN27</accession>
<dbReference type="EMBL" id="CP000472">
    <property type="protein sequence ID" value="ACJ28529.1"/>
    <property type="molecule type" value="Genomic_DNA"/>
</dbReference>
<dbReference type="Proteomes" id="UP000000753">
    <property type="component" value="Chromosome"/>
</dbReference>
<dbReference type="AlphaFoldDB" id="B8CN27"/>
<dbReference type="HOGENOM" id="CLU_2994216_0_0_6"/>
<evidence type="ECO:0000313" key="2">
    <source>
        <dbReference type="Proteomes" id="UP000000753"/>
    </source>
</evidence>
<protein>
    <submittedName>
        <fullName evidence="1">Uncharacterized protein</fullName>
    </submittedName>
</protein>
<gene>
    <name evidence="1" type="ordered locus">swp_1761</name>
</gene>
<keyword evidence="2" id="KW-1185">Reference proteome</keyword>
<organism evidence="1 2">
    <name type="scientific">Shewanella piezotolerans (strain WP3 / JCM 13877)</name>
    <dbReference type="NCBI Taxonomy" id="225849"/>
    <lineage>
        <taxon>Bacteria</taxon>
        <taxon>Pseudomonadati</taxon>
        <taxon>Pseudomonadota</taxon>
        <taxon>Gammaproteobacteria</taxon>
        <taxon>Alteromonadales</taxon>
        <taxon>Shewanellaceae</taxon>
        <taxon>Shewanella</taxon>
    </lineage>
</organism>
<reference evidence="1 2" key="1">
    <citation type="journal article" date="2008" name="PLoS ONE">
        <title>Environmental adaptation: genomic analysis of the piezotolerant and psychrotolerant deep-sea iron reducing bacterium Shewanella piezotolerans WP3.</title>
        <authorList>
            <person name="Wang F."/>
            <person name="Wang J."/>
            <person name="Jian H."/>
            <person name="Zhang B."/>
            <person name="Li S."/>
            <person name="Wang F."/>
            <person name="Zeng X."/>
            <person name="Gao L."/>
            <person name="Bartlett D.H."/>
            <person name="Yu J."/>
            <person name="Hu S."/>
            <person name="Xiao X."/>
        </authorList>
    </citation>
    <scope>NUCLEOTIDE SEQUENCE [LARGE SCALE GENOMIC DNA]</scope>
    <source>
        <strain evidence="2">WP3 / JCM 13877</strain>
    </source>
</reference>
<proteinExistence type="predicted"/>
<evidence type="ECO:0000313" key="1">
    <source>
        <dbReference type="EMBL" id="ACJ28529.1"/>
    </source>
</evidence>
<name>B8CN27_SHEPW</name>
<sequence>MLRSSLDEKPVSDADRLALLFGAPIESLYQLYFVCINRGHSAWCRSLNHRFIGNEWF</sequence>